<dbReference type="InterPro" id="IPR036380">
    <property type="entry name" value="Isochorismatase-like_sf"/>
</dbReference>
<gene>
    <name evidence="3" type="ORF">HDF08_000039</name>
</gene>
<name>A0A852VEE0_9BACT</name>
<dbReference type="PANTHER" id="PTHR43540:SF16">
    <property type="entry name" value="ISOCHORISMATASE-LIKE DOMAIN-CONTAINING PROTEIN"/>
    <property type="match status" value="1"/>
</dbReference>
<dbReference type="CDD" id="cd00431">
    <property type="entry name" value="cysteine_hydrolases"/>
    <property type="match status" value="1"/>
</dbReference>
<keyword evidence="1" id="KW-0378">Hydrolase</keyword>
<evidence type="ECO:0000313" key="3">
    <source>
        <dbReference type="EMBL" id="NYF87972.1"/>
    </source>
</evidence>
<organism evidence="3 4">
    <name type="scientific">Tunturiibacter lichenicola</name>
    <dbReference type="NCBI Taxonomy" id="2051959"/>
    <lineage>
        <taxon>Bacteria</taxon>
        <taxon>Pseudomonadati</taxon>
        <taxon>Acidobacteriota</taxon>
        <taxon>Terriglobia</taxon>
        <taxon>Terriglobales</taxon>
        <taxon>Acidobacteriaceae</taxon>
        <taxon>Tunturiibacter</taxon>
    </lineage>
</organism>
<dbReference type="InterPro" id="IPR000868">
    <property type="entry name" value="Isochorismatase-like_dom"/>
</dbReference>
<dbReference type="AlphaFoldDB" id="A0A852VEE0"/>
<protein>
    <submittedName>
        <fullName evidence="3">Nicotinamidase-related amidase</fullName>
    </submittedName>
</protein>
<evidence type="ECO:0000256" key="1">
    <source>
        <dbReference type="ARBA" id="ARBA00022801"/>
    </source>
</evidence>
<comment type="caution">
    <text evidence="3">The sequence shown here is derived from an EMBL/GenBank/DDBJ whole genome shotgun (WGS) entry which is preliminary data.</text>
</comment>
<dbReference type="Pfam" id="PF00857">
    <property type="entry name" value="Isochorismatase"/>
    <property type="match status" value="1"/>
</dbReference>
<sequence length="229" mass="25193">MTELYIPTETALLMIDPYNDFMSEGGKLYDYLKVVAESVGFQQNMRRLIEVVRIAGVKVFIAPHHRAHGPDLATWRHVNASQRKADEMQLAAVGTWGGDWHPEFGPALGDIIAQEHWGQSGFANTDLDALLKQHGISNVIVVGMAAHTCVESTARFAMELGYHVTLVKDATSAYDDDSMRVAHEVTGPTFAHAIVTTSELIPELRKRSIVETAALDSPQPSISRKLGEN</sequence>
<dbReference type="InterPro" id="IPR050272">
    <property type="entry name" value="Isochorismatase-like_hydrls"/>
</dbReference>
<dbReference type="GO" id="GO:0016787">
    <property type="term" value="F:hydrolase activity"/>
    <property type="evidence" value="ECO:0007669"/>
    <property type="project" value="UniProtKB-KW"/>
</dbReference>
<evidence type="ECO:0000313" key="4">
    <source>
        <dbReference type="Proteomes" id="UP000564385"/>
    </source>
</evidence>
<proteinExistence type="predicted"/>
<dbReference type="SUPFAM" id="SSF52499">
    <property type="entry name" value="Isochorismatase-like hydrolases"/>
    <property type="match status" value="1"/>
</dbReference>
<dbReference type="Proteomes" id="UP000564385">
    <property type="component" value="Unassembled WGS sequence"/>
</dbReference>
<dbReference type="EMBL" id="JACCCU010000001">
    <property type="protein sequence ID" value="NYF87972.1"/>
    <property type="molecule type" value="Genomic_DNA"/>
</dbReference>
<dbReference type="Gene3D" id="3.40.50.850">
    <property type="entry name" value="Isochorismatase-like"/>
    <property type="match status" value="1"/>
</dbReference>
<dbReference type="PANTHER" id="PTHR43540">
    <property type="entry name" value="PEROXYUREIDOACRYLATE/UREIDOACRYLATE AMIDOHYDROLASE-RELATED"/>
    <property type="match status" value="1"/>
</dbReference>
<evidence type="ECO:0000259" key="2">
    <source>
        <dbReference type="Pfam" id="PF00857"/>
    </source>
</evidence>
<reference evidence="3 4" key="1">
    <citation type="submission" date="2020-07" db="EMBL/GenBank/DDBJ databases">
        <title>Genomic Encyclopedia of Type Strains, Phase IV (KMG-V): Genome sequencing to study the core and pangenomes of soil and plant-associated prokaryotes.</title>
        <authorList>
            <person name="Whitman W."/>
        </authorList>
    </citation>
    <scope>NUCLEOTIDE SEQUENCE [LARGE SCALE GENOMIC DNA]</scope>
    <source>
        <strain evidence="3 4">M8UP22</strain>
    </source>
</reference>
<accession>A0A852VEE0</accession>
<feature type="domain" description="Isochorismatase-like" evidence="2">
    <location>
        <begin position="10"/>
        <end position="194"/>
    </location>
</feature>